<dbReference type="SUPFAM" id="SSF52113">
    <property type="entry name" value="BRCT domain"/>
    <property type="match status" value="1"/>
</dbReference>
<evidence type="ECO:0000256" key="2">
    <source>
        <dbReference type="ARBA" id="ARBA00004300"/>
    </source>
</evidence>
<keyword evidence="4" id="KW-0677">Repeat</keyword>
<dbReference type="PANTHER" id="PTHR46677:SF1">
    <property type="entry name" value="SMC5-SMC6 COMPLEX LOCALIZATION FACTOR PROTEIN 1"/>
    <property type="match status" value="1"/>
</dbReference>
<keyword evidence="13" id="KW-1185">Reference proteome</keyword>
<dbReference type="Gene3D" id="3.40.50.10190">
    <property type="entry name" value="BRCT domain"/>
    <property type="match status" value="2"/>
</dbReference>
<dbReference type="GO" id="GO:2000781">
    <property type="term" value="P:positive regulation of double-strand break repair"/>
    <property type="evidence" value="ECO:0007669"/>
    <property type="project" value="InterPro"/>
</dbReference>
<dbReference type="GO" id="GO:0005634">
    <property type="term" value="C:nucleus"/>
    <property type="evidence" value="ECO:0007669"/>
    <property type="project" value="UniProtKB-SubCell"/>
</dbReference>
<evidence type="ECO:0000256" key="10">
    <source>
        <dbReference type="SAM" id="MobiDB-lite"/>
    </source>
</evidence>
<evidence type="ECO:0000256" key="1">
    <source>
        <dbReference type="ARBA" id="ARBA00004123"/>
    </source>
</evidence>
<name>A0A3P9AAZ6_ESOLU</name>
<dbReference type="InterPro" id="IPR036770">
    <property type="entry name" value="Ankyrin_rpt-contain_sf"/>
</dbReference>
<dbReference type="SMART" id="SM00248">
    <property type="entry name" value="ANK"/>
    <property type="match status" value="3"/>
</dbReference>
<organism evidence="12 13">
    <name type="scientific">Esox lucius</name>
    <name type="common">Northern pike</name>
    <dbReference type="NCBI Taxonomy" id="8010"/>
    <lineage>
        <taxon>Eukaryota</taxon>
        <taxon>Metazoa</taxon>
        <taxon>Chordata</taxon>
        <taxon>Craniata</taxon>
        <taxon>Vertebrata</taxon>
        <taxon>Euteleostomi</taxon>
        <taxon>Actinopterygii</taxon>
        <taxon>Neopterygii</taxon>
        <taxon>Teleostei</taxon>
        <taxon>Protacanthopterygii</taxon>
        <taxon>Esociformes</taxon>
        <taxon>Esocidae</taxon>
        <taxon>Esox</taxon>
    </lineage>
</organism>
<keyword evidence="5" id="KW-0227">DNA damage</keyword>
<reference evidence="12" key="3">
    <citation type="submission" date="2025-08" db="UniProtKB">
        <authorList>
            <consortium name="Ensembl"/>
        </authorList>
    </citation>
    <scope>IDENTIFICATION</scope>
</reference>
<accession>A0A3P9AAZ6</accession>
<evidence type="ECO:0000313" key="13">
    <source>
        <dbReference type="Proteomes" id="UP000265140"/>
    </source>
</evidence>
<feature type="domain" description="BRCT" evidence="11">
    <location>
        <begin position="12"/>
        <end position="96"/>
    </location>
</feature>
<dbReference type="SMART" id="SM00292">
    <property type="entry name" value="BRCT"/>
    <property type="match status" value="1"/>
</dbReference>
<evidence type="ECO:0000313" key="12">
    <source>
        <dbReference type="Ensembl" id="ENSELUP00000037809.3"/>
    </source>
</evidence>
<dbReference type="Bgee" id="ENSELUG00000017534">
    <property type="expression patterns" value="Expressed in ovary and 14 other cell types or tissues"/>
</dbReference>
<evidence type="ECO:0000256" key="5">
    <source>
        <dbReference type="ARBA" id="ARBA00022763"/>
    </source>
</evidence>
<evidence type="ECO:0000256" key="6">
    <source>
        <dbReference type="ARBA" id="ARBA00023204"/>
    </source>
</evidence>
<keyword evidence="9" id="KW-0040">ANK repeat</keyword>
<dbReference type="SUPFAM" id="SSF48403">
    <property type="entry name" value="Ankyrin repeat"/>
    <property type="match status" value="1"/>
</dbReference>
<dbReference type="InParanoid" id="A0A3P9AAZ6"/>
<dbReference type="Pfam" id="PF12796">
    <property type="entry name" value="Ank_2"/>
    <property type="match status" value="1"/>
</dbReference>
<gene>
    <name evidence="12" type="primary">SLF1</name>
</gene>
<dbReference type="GO" id="GO:0005813">
    <property type="term" value="C:centrosome"/>
    <property type="evidence" value="ECO:0007669"/>
    <property type="project" value="UniProtKB-SubCell"/>
</dbReference>
<evidence type="ECO:0000256" key="3">
    <source>
        <dbReference type="ARBA" id="ARBA00022490"/>
    </source>
</evidence>
<reference evidence="12" key="2">
    <citation type="submission" date="2020-02" db="EMBL/GenBank/DDBJ databases">
        <title>Esox lucius (northern pike) genome, fEsoLuc1, primary haplotype.</title>
        <authorList>
            <person name="Myers G."/>
            <person name="Karagic N."/>
            <person name="Meyer A."/>
            <person name="Pippel M."/>
            <person name="Reichard M."/>
            <person name="Winkler S."/>
            <person name="Tracey A."/>
            <person name="Sims Y."/>
            <person name="Howe K."/>
            <person name="Rhie A."/>
            <person name="Formenti G."/>
            <person name="Durbin R."/>
            <person name="Fedrigo O."/>
            <person name="Jarvis E.D."/>
        </authorList>
    </citation>
    <scope>NUCLEOTIDE SEQUENCE [LARGE SCALE GENOMIC DNA]</scope>
</reference>
<reference evidence="13" key="1">
    <citation type="journal article" date="2014" name="PLoS ONE">
        <title>The genome and linkage map of the northern pike (Esox lucius): conserved synteny revealed between the salmonid sister group and the Neoteleostei.</title>
        <authorList>
            <person name="Rondeau E.B."/>
            <person name="Minkley D.R."/>
            <person name="Leong J.S."/>
            <person name="Messmer A.M."/>
            <person name="Jantzen J.R."/>
            <person name="von Schalburg K.R."/>
            <person name="Lemon C."/>
            <person name="Bird N.H."/>
            <person name="Koop B.F."/>
        </authorList>
    </citation>
    <scope>NUCLEOTIDE SEQUENCE</scope>
</reference>
<dbReference type="CDD" id="cd17738">
    <property type="entry name" value="BRCT_TopBP1_rpt7"/>
    <property type="match status" value="1"/>
</dbReference>
<feature type="region of interest" description="Disordered" evidence="10">
    <location>
        <begin position="597"/>
        <end position="623"/>
    </location>
</feature>
<dbReference type="PROSITE" id="PS50088">
    <property type="entry name" value="ANK_REPEAT"/>
    <property type="match status" value="1"/>
</dbReference>
<dbReference type="AlphaFoldDB" id="A0A3P9AAZ6"/>
<evidence type="ECO:0000256" key="8">
    <source>
        <dbReference type="ARBA" id="ARBA00023242"/>
    </source>
</evidence>
<dbReference type="GO" id="GO:0035861">
    <property type="term" value="C:site of double-strand break"/>
    <property type="evidence" value="ECO:0007669"/>
    <property type="project" value="TreeGrafter"/>
</dbReference>
<feature type="compositionally biased region" description="Polar residues" evidence="10">
    <location>
        <begin position="603"/>
        <end position="623"/>
    </location>
</feature>
<dbReference type="FunCoup" id="A0A3P9AAZ6">
    <property type="interactions" value="489"/>
</dbReference>
<dbReference type="Gene3D" id="1.25.40.20">
    <property type="entry name" value="Ankyrin repeat-containing domain"/>
    <property type="match status" value="1"/>
</dbReference>
<reference evidence="12" key="4">
    <citation type="submission" date="2025-09" db="UniProtKB">
        <authorList>
            <consortium name="Ensembl"/>
        </authorList>
    </citation>
    <scope>IDENTIFICATION</scope>
</reference>
<proteinExistence type="predicted"/>
<sequence length="905" mass="100026">MLELRMVDTKHVFQVSGIKNLYKKGKLLEGIHQLGGKYIGGSGYNDRTTHLIVTHAPMASEKFLAACAGGKWIVNPNYVLDSAKNGSWLPEEPYELDSSWVVPGAVNPVRVWRERVTNGAVAGAFEGWRVLLIVKPTQKDIFQRILTAGKASVHSSCPSSDVAVTHVLTNHVVDYVKAQNACAPCYPTTHIAHHLLGEQVCSLMGWTWTLGETGETQTGGEPVETQTGGERWERQTDFSGIEMEARDYISQIEEARRLREELRSLPETMSYNTPILNSQSSLVSFHNVQNLTECGFFTEALEEILTYLQPGQHPPASFLQPLMQHALHGDAKPLFYNVFHTVLRTILRNNPPRGSPSTERFFLKVLQCPQCEKGVWPYLETSFRLCMGSELTCHSFSSTASPELLRFHGDLQTFAVKLFKCDLRAANNGQAGVVESNLLNHVFWSVWDRSTLGSRPVQQLVELLVEASKWMCSVCEVQAWGAERSRRQRLVLTLQDMLGVVVDVWCQRHSRLNPSLVERSLEDLAQHLAIICQDLPLDVLEALVPGIVSTRLRMAAADSIFRMFCHRGHITLGVEPLSLRRIVSYLAALGKLSAVGPGDHQSDSSSPLSEPEHTSPNLFNPGTITEMPSGLVNGAGPRKKNIPRGVNRVNAAGETVLHRACKRNQVETLLQILALPGIDVNVKDHVGWTPLHEACNHGSHACVKALLRHHPAPQLKGQVGGVSPLHDALLCGHTDIAKTLLRHAGSDLLLQKDHHGRTPLDLVSSATLRQELKQSALMGDTAMEHLGSEVRDLPFLEACSCLLKCLLLTYQLERPQVQDVPLSLGLKLARALKKHSAQRVTAGWADTQSVRLVEDMETVLGVEECLAQLVPAVTECQGAHTRLLIILLEEMKEHRAALLTNTDAL</sequence>
<evidence type="ECO:0000256" key="7">
    <source>
        <dbReference type="ARBA" id="ARBA00023212"/>
    </source>
</evidence>
<dbReference type="PROSITE" id="PS50172">
    <property type="entry name" value="BRCT"/>
    <property type="match status" value="1"/>
</dbReference>
<dbReference type="GO" id="GO:1990166">
    <property type="term" value="P:protein localization to site of double-strand break"/>
    <property type="evidence" value="ECO:0007669"/>
    <property type="project" value="TreeGrafter"/>
</dbReference>
<dbReference type="InterPro" id="IPR001357">
    <property type="entry name" value="BRCT_dom"/>
</dbReference>
<protein>
    <recommendedName>
        <fullName evidence="11">BRCT domain-containing protein</fullName>
    </recommendedName>
</protein>
<keyword evidence="7" id="KW-0206">Cytoskeleton</keyword>
<dbReference type="InterPro" id="IPR057595">
    <property type="entry name" value="TopB1_SLF1_BRCT"/>
</dbReference>
<dbReference type="InterPro" id="IPR002110">
    <property type="entry name" value="Ankyrin_rpt"/>
</dbReference>
<comment type="subcellular location">
    <subcellularLocation>
        <location evidence="2">Cytoplasm</location>
        <location evidence="2">Cytoskeleton</location>
        <location evidence="2">Microtubule organizing center</location>
        <location evidence="2">Centrosome</location>
    </subcellularLocation>
    <subcellularLocation>
        <location evidence="1">Nucleus</location>
    </subcellularLocation>
</comment>
<dbReference type="InterPro" id="IPR036420">
    <property type="entry name" value="BRCT_dom_sf"/>
</dbReference>
<dbReference type="InterPro" id="IPR042479">
    <property type="entry name" value="Slf1"/>
</dbReference>
<feature type="repeat" description="ANK" evidence="9">
    <location>
        <begin position="652"/>
        <end position="685"/>
    </location>
</feature>
<dbReference type="Pfam" id="PF23294">
    <property type="entry name" value="BRCT_TopB1_SLF1"/>
    <property type="match status" value="1"/>
</dbReference>
<dbReference type="PROSITE" id="PS50297">
    <property type="entry name" value="ANK_REP_REGION"/>
    <property type="match status" value="1"/>
</dbReference>
<dbReference type="STRING" id="8010.ENSELUP00000037809"/>
<dbReference type="GO" id="GO:0006281">
    <property type="term" value="P:DNA repair"/>
    <property type="evidence" value="ECO:0007669"/>
    <property type="project" value="UniProtKB-KW"/>
</dbReference>
<dbReference type="PANTHER" id="PTHR46677">
    <property type="entry name" value="SMC5-SMC6 COMPLEX LOCALIZATION FACTOR PROTEIN 1"/>
    <property type="match status" value="1"/>
</dbReference>
<evidence type="ECO:0000259" key="11">
    <source>
        <dbReference type="PROSITE" id="PS50172"/>
    </source>
</evidence>
<keyword evidence="8" id="KW-0539">Nucleus</keyword>
<evidence type="ECO:0000256" key="9">
    <source>
        <dbReference type="PROSITE-ProRule" id="PRU00023"/>
    </source>
</evidence>
<dbReference type="OMA" id="YIGHYLF"/>
<dbReference type="Proteomes" id="UP000265140">
    <property type="component" value="Chromosome 13"/>
</dbReference>
<evidence type="ECO:0000256" key="4">
    <source>
        <dbReference type="ARBA" id="ARBA00022737"/>
    </source>
</evidence>
<keyword evidence="3" id="KW-0963">Cytoplasm</keyword>
<dbReference type="Ensembl" id="ENSELUT00000027665.3">
    <property type="protein sequence ID" value="ENSELUP00000037809.3"/>
    <property type="gene ID" value="ENSELUG00000017534.3"/>
</dbReference>
<dbReference type="GeneTree" id="ENSGT00940000158953"/>
<keyword evidence="6" id="KW-0234">DNA repair</keyword>